<protein>
    <submittedName>
        <fullName evidence="3">Uncharacterized protein</fullName>
    </submittedName>
</protein>
<organism evidence="3 4">
    <name type="scientific">Umbelopsis ramanniana AG</name>
    <dbReference type="NCBI Taxonomy" id="1314678"/>
    <lineage>
        <taxon>Eukaryota</taxon>
        <taxon>Fungi</taxon>
        <taxon>Fungi incertae sedis</taxon>
        <taxon>Mucoromycota</taxon>
        <taxon>Mucoromycotina</taxon>
        <taxon>Umbelopsidomycetes</taxon>
        <taxon>Umbelopsidales</taxon>
        <taxon>Umbelopsidaceae</taxon>
        <taxon>Umbelopsis</taxon>
    </lineage>
</organism>
<reference evidence="3" key="1">
    <citation type="submission" date="2021-06" db="EMBL/GenBank/DDBJ databases">
        <authorList>
            <consortium name="DOE Joint Genome Institute"/>
            <person name="Mondo S.J."/>
            <person name="Amses K.R."/>
            <person name="Simmons D.R."/>
            <person name="Longcore J.E."/>
            <person name="Seto K."/>
            <person name="Alves G.H."/>
            <person name="Bonds A.E."/>
            <person name="Quandt C.A."/>
            <person name="Davis W.J."/>
            <person name="Chang Y."/>
            <person name="Letcher P.M."/>
            <person name="Powell M.J."/>
            <person name="Kuo A."/>
            <person name="Labutti K."/>
            <person name="Pangilinan J."/>
            <person name="Andreopoulos W."/>
            <person name="Tritt A."/>
            <person name="Riley R."/>
            <person name="Hundley H."/>
            <person name="Johnson J."/>
            <person name="Lipzen A."/>
            <person name="Barry K."/>
            <person name="Berbee M.L."/>
            <person name="Buchler N.E."/>
            <person name="Grigoriev I.V."/>
            <person name="Spatafora J.W."/>
            <person name="Stajich J.E."/>
            <person name="James T.Y."/>
        </authorList>
    </citation>
    <scope>NUCLEOTIDE SEQUENCE</scope>
    <source>
        <strain evidence="3">AG</strain>
    </source>
</reference>
<feature type="region of interest" description="Disordered" evidence="1">
    <location>
        <begin position="231"/>
        <end position="252"/>
    </location>
</feature>
<accession>A0AAD5HEB6</accession>
<keyword evidence="2" id="KW-0732">Signal</keyword>
<feature type="chain" id="PRO_5042180484" evidence="2">
    <location>
        <begin position="21"/>
        <end position="297"/>
    </location>
</feature>
<dbReference type="RefSeq" id="XP_051444918.1">
    <property type="nucleotide sequence ID" value="XM_051593361.1"/>
</dbReference>
<evidence type="ECO:0000313" key="3">
    <source>
        <dbReference type="EMBL" id="KAI8579914.1"/>
    </source>
</evidence>
<dbReference type="Proteomes" id="UP001206595">
    <property type="component" value="Unassembled WGS sequence"/>
</dbReference>
<dbReference type="EMBL" id="MU620916">
    <property type="protein sequence ID" value="KAI8579914.1"/>
    <property type="molecule type" value="Genomic_DNA"/>
</dbReference>
<reference evidence="3" key="2">
    <citation type="journal article" date="2022" name="Proc. Natl. Acad. Sci. U.S.A.">
        <title>Diploid-dominant life cycles characterize the early evolution of Fungi.</title>
        <authorList>
            <person name="Amses K.R."/>
            <person name="Simmons D.R."/>
            <person name="Longcore J.E."/>
            <person name="Mondo S.J."/>
            <person name="Seto K."/>
            <person name="Jeronimo G.H."/>
            <person name="Bonds A.E."/>
            <person name="Quandt C.A."/>
            <person name="Davis W.J."/>
            <person name="Chang Y."/>
            <person name="Federici B.A."/>
            <person name="Kuo A."/>
            <person name="LaButti K."/>
            <person name="Pangilinan J."/>
            <person name="Andreopoulos W."/>
            <person name="Tritt A."/>
            <person name="Riley R."/>
            <person name="Hundley H."/>
            <person name="Johnson J."/>
            <person name="Lipzen A."/>
            <person name="Barry K."/>
            <person name="Lang B.F."/>
            <person name="Cuomo C.A."/>
            <person name="Buchler N.E."/>
            <person name="Grigoriev I.V."/>
            <person name="Spatafora J.W."/>
            <person name="Stajich J.E."/>
            <person name="James T.Y."/>
        </authorList>
    </citation>
    <scope>NUCLEOTIDE SEQUENCE</scope>
    <source>
        <strain evidence="3">AG</strain>
    </source>
</reference>
<sequence>MFRKLITCFILLGFSLSTYADDEVKHCRETLDCPMYPYDACFAEQEGLVCHSVRDGGFEMAVSHIYTFVYAFQDLRDDMRNDTGEPCFTIPRSDELSNYVKRRGPVVIEDADLDLIGNCTYDSYCDPKSKTCQPKRDVGEPCEYNEQCHFNLRRYPGHCSNTSVCIEREDAVQLLYPPAFQKWEIGEHWQQGAVALAVTATAVICFYFGRQQAGAMVGGVQVLIEKWQNGSSVRNRSEEEENGFLEPTSSQPRNSQWWAYLPFYNFFSHRFRQAGEGTTYIQLAGRERNDAPPDYRD</sequence>
<evidence type="ECO:0000313" key="4">
    <source>
        <dbReference type="Proteomes" id="UP001206595"/>
    </source>
</evidence>
<keyword evidence="4" id="KW-1185">Reference proteome</keyword>
<feature type="signal peptide" evidence="2">
    <location>
        <begin position="1"/>
        <end position="20"/>
    </location>
</feature>
<dbReference type="AlphaFoldDB" id="A0AAD5HEB6"/>
<proteinExistence type="predicted"/>
<comment type="caution">
    <text evidence="3">The sequence shown here is derived from an EMBL/GenBank/DDBJ whole genome shotgun (WGS) entry which is preliminary data.</text>
</comment>
<evidence type="ECO:0000256" key="1">
    <source>
        <dbReference type="SAM" id="MobiDB-lite"/>
    </source>
</evidence>
<evidence type="ECO:0000256" key="2">
    <source>
        <dbReference type="SAM" id="SignalP"/>
    </source>
</evidence>
<gene>
    <name evidence="3" type="ORF">K450DRAFT_280372</name>
</gene>
<name>A0AAD5HEB6_UMBRA</name>
<dbReference type="GeneID" id="75918703"/>